<dbReference type="Proteomes" id="UP000192796">
    <property type="component" value="Unassembled WGS sequence"/>
</dbReference>
<dbReference type="SMART" id="SM00382">
    <property type="entry name" value="AAA"/>
    <property type="match status" value="1"/>
</dbReference>
<dbReference type="InterPro" id="IPR012763">
    <property type="entry name" value="DNA_pol_III_sug/sutau_N"/>
</dbReference>
<evidence type="ECO:0000259" key="13">
    <source>
        <dbReference type="SMART" id="SM00382"/>
    </source>
</evidence>
<comment type="caution">
    <text evidence="14">The sequence shown here is derived from an EMBL/GenBank/DDBJ whole genome shotgun (WGS) entry which is preliminary data.</text>
</comment>
<dbReference type="FunFam" id="1.10.8.60:FF:000013">
    <property type="entry name" value="DNA polymerase III subunit gamma/tau"/>
    <property type="match status" value="1"/>
</dbReference>
<dbReference type="Gene3D" id="1.20.272.10">
    <property type="match status" value="1"/>
</dbReference>
<evidence type="ECO:0000313" key="15">
    <source>
        <dbReference type="Proteomes" id="UP000192796"/>
    </source>
</evidence>
<evidence type="ECO:0000256" key="9">
    <source>
        <dbReference type="ARBA" id="ARBA00022932"/>
    </source>
</evidence>
<protein>
    <recommendedName>
        <fullName evidence="11">DNA polymerase III subunit gamma/tau</fullName>
        <ecNumber evidence="11">2.7.7.7</ecNumber>
    </recommendedName>
</protein>
<comment type="catalytic activity">
    <reaction evidence="10 11">
        <text>DNA(n) + a 2'-deoxyribonucleoside 5'-triphosphate = DNA(n+1) + diphosphate</text>
        <dbReference type="Rhea" id="RHEA:22508"/>
        <dbReference type="Rhea" id="RHEA-COMP:17339"/>
        <dbReference type="Rhea" id="RHEA-COMP:17340"/>
        <dbReference type="ChEBI" id="CHEBI:33019"/>
        <dbReference type="ChEBI" id="CHEBI:61560"/>
        <dbReference type="ChEBI" id="CHEBI:173112"/>
        <dbReference type="EC" id="2.7.7.7"/>
    </reaction>
</comment>
<feature type="region of interest" description="Disordered" evidence="12">
    <location>
        <begin position="399"/>
        <end position="433"/>
    </location>
</feature>
<evidence type="ECO:0000256" key="10">
    <source>
        <dbReference type="ARBA" id="ARBA00049244"/>
    </source>
</evidence>
<dbReference type="InterPro" id="IPR003593">
    <property type="entry name" value="AAA+_ATPase"/>
</dbReference>
<dbReference type="InterPro" id="IPR045085">
    <property type="entry name" value="HLD_clamp_pol_III_gamma_tau"/>
</dbReference>
<dbReference type="Pfam" id="PF13177">
    <property type="entry name" value="DNA_pol3_delta2"/>
    <property type="match status" value="1"/>
</dbReference>
<dbReference type="AlphaFoldDB" id="A0A1V9G243"/>
<dbReference type="EC" id="2.7.7.7" evidence="11"/>
<feature type="domain" description="AAA+ ATPase" evidence="13">
    <location>
        <begin position="38"/>
        <end position="181"/>
    </location>
</feature>
<dbReference type="CDD" id="cd00009">
    <property type="entry name" value="AAA"/>
    <property type="match status" value="1"/>
</dbReference>
<gene>
    <name evidence="11" type="primary">dnaX</name>
    <name evidence="14" type="ORF">A3860_18305</name>
</gene>
<comment type="function">
    <text evidence="11">DNA polymerase III is a complex, multichain enzyme responsible for most of the replicative synthesis in bacteria. This DNA polymerase also exhibits 3' to 5' exonuclease activity.</text>
</comment>
<evidence type="ECO:0000256" key="1">
    <source>
        <dbReference type="ARBA" id="ARBA00006360"/>
    </source>
</evidence>
<sequence>MDKFIVSARKYRPQTFDTVVGQAHITTTLQNAIKNHHLAHAFLFCGPRGVGKTTCARILAKTINCDKPSAEGEACNECPSCVAFNEGTSLNVFELDAASNNSVEDIRSLVEKVRFAPEPGKHKVYVIDEVHMLSSSAFNAFLKTLEEPPSYAIFILATTEKHKILPTILSRCQIFDFKRITNNDTVEHLESICKKEEIDAEKPALQIIARKSEGCMRDALSILDKIVSFTSGTVTYQNTLEHLNILDADYYFKLIDCMQNQDLAGAMLLYDDIDRKGFEGDMVLNGFSEFIRNLLVCKDEKVAGLLQVVESFKDKYIATGHKTPAAYLISALNILNEAEINFKGARNKRLHTELAIIKLTYLQQALELAATGDGVGKKKLVEGAQSVAFRKLGMVEDKSKKAEAVSTKPETGNLQQAQQKPEAANTPQVQPKQVTEYKTQHTEARLIIEDPATDYISPEEEEQNYINAMQGNSTPVQPQSANTQQGGAGKSKLGTLESIRQKYANKQAGNANPIIPLTDEKLQEHWANFTQKLKDNKNPASQSFVMARLIIHSENMFEILTNNNLEQKFIEGERRELSDYMQTMFNNRTVLFTITVTDNPVTMEPTERPLSTKEQYVKIIEQYPLVNELRSKLKLGFD</sequence>
<dbReference type="CDD" id="cd18137">
    <property type="entry name" value="HLD_clamp_pol_III_gamma_tau"/>
    <property type="match status" value="1"/>
</dbReference>
<keyword evidence="4 11" id="KW-0235">DNA replication</keyword>
<dbReference type="GO" id="GO:0006261">
    <property type="term" value="P:DNA-templated DNA replication"/>
    <property type="evidence" value="ECO:0007669"/>
    <property type="project" value="TreeGrafter"/>
</dbReference>
<evidence type="ECO:0000256" key="5">
    <source>
        <dbReference type="ARBA" id="ARBA00022723"/>
    </source>
</evidence>
<accession>A0A1V9G243</accession>
<comment type="subunit">
    <text evidence="11">DNA polymerase III contains a core (composed of alpha, epsilon and theta chains) that associates with a tau subunit. This core dimerizes to form the POLIII' complex. PolIII' associates with the gamma complex (composed of gamma, delta, delta', psi and chi chains) and with the beta chain to form the complete DNA polymerase III complex.</text>
</comment>
<evidence type="ECO:0000256" key="7">
    <source>
        <dbReference type="ARBA" id="ARBA00022833"/>
    </source>
</evidence>
<name>A0A1V9G243_9BACT</name>
<evidence type="ECO:0000256" key="4">
    <source>
        <dbReference type="ARBA" id="ARBA00022705"/>
    </source>
</evidence>
<evidence type="ECO:0000256" key="3">
    <source>
        <dbReference type="ARBA" id="ARBA00022695"/>
    </source>
</evidence>
<dbReference type="NCBIfam" id="TIGR02397">
    <property type="entry name" value="dnaX_nterm"/>
    <property type="match status" value="1"/>
</dbReference>
<dbReference type="PANTHER" id="PTHR11669:SF0">
    <property type="entry name" value="PROTEIN STICHEL-LIKE 2"/>
    <property type="match status" value="1"/>
</dbReference>
<reference evidence="14 15" key="1">
    <citation type="submission" date="2016-03" db="EMBL/GenBank/DDBJ databases">
        <title>Niastella vici sp. nov., isolated from farmland soil.</title>
        <authorList>
            <person name="Chen L."/>
            <person name="Wang D."/>
            <person name="Yang S."/>
            <person name="Wang G."/>
        </authorList>
    </citation>
    <scope>NUCLEOTIDE SEQUENCE [LARGE SCALE GENOMIC DNA]</scope>
    <source>
        <strain evidence="14 15">DJ57</strain>
    </source>
</reference>
<comment type="similarity">
    <text evidence="1 11">Belongs to the DnaX/STICHEL family.</text>
</comment>
<dbReference type="RefSeq" id="WP_081146527.1">
    <property type="nucleotide sequence ID" value="NZ_LVYD01000041.1"/>
</dbReference>
<evidence type="ECO:0000256" key="2">
    <source>
        <dbReference type="ARBA" id="ARBA00022679"/>
    </source>
</evidence>
<dbReference type="OrthoDB" id="9810148at2"/>
<dbReference type="InterPro" id="IPR027417">
    <property type="entry name" value="P-loop_NTPase"/>
</dbReference>
<dbReference type="GO" id="GO:0003677">
    <property type="term" value="F:DNA binding"/>
    <property type="evidence" value="ECO:0007669"/>
    <property type="project" value="InterPro"/>
</dbReference>
<keyword evidence="6 11" id="KW-0547">Nucleotide-binding</keyword>
<dbReference type="NCBIfam" id="NF004046">
    <property type="entry name" value="PRK05563.1"/>
    <property type="match status" value="1"/>
</dbReference>
<dbReference type="InterPro" id="IPR050238">
    <property type="entry name" value="DNA_Rep/Repair_Clamp_Loader"/>
</dbReference>
<keyword evidence="2 11" id="KW-0808">Transferase</keyword>
<evidence type="ECO:0000256" key="12">
    <source>
        <dbReference type="SAM" id="MobiDB-lite"/>
    </source>
</evidence>
<dbReference type="InterPro" id="IPR022754">
    <property type="entry name" value="DNA_pol_III_gamma-3"/>
</dbReference>
<evidence type="ECO:0000313" key="14">
    <source>
        <dbReference type="EMBL" id="OQP64715.1"/>
    </source>
</evidence>
<evidence type="ECO:0000256" key="8">
    <source>
        <dbReference type="ARBA" id="ARBA00022840"/>
    </source>
</evidence>
<organism evidence="14 15">
    <name type="scientific">Niastella vici</name>
    <dbReference type="NCBI Taxonomy" id="1703345"/>
    <lineage>
        <taxon>Bacteria</taxon>
        <taxon>Pseudomonadati</taxon>
        <taxon>Bacteroidota</taxon>
        <taxon>Chitinophagia</taxon>
        <taxon>Chitinophagales</taxon>
        <taxon>Chitinophagaceae</taxon>
        <taxon>Niastella</taxon>
    </lineage>
</organism>
<dbReference type="PANTHER" id="PTHR11669">
    <property type="entry name" value="REPLICATION FACTOR C / DNA POLYMERASE III GAMMA-TAU SUBUNIT"/>
    <property type="match status" value="1"/>
</dbReference>
<evidence type="ECO:0000256" key="6">
    <source>
        <dbReference type="ARBA" id="ARBA00022741"/>
    </source>
</evidence>
<keyword evidence="8 11" id="KW-0067">ATP-binding</keyword>
<dbReference type="GO" id="GO:0005524">
    <property type="term" value="F:ATP binding"/>
    <property type="evidence" value="ECO:0007669"/>
    <property type="project" value="UniProtKB-KW"/>
</dbReference>
<dbReference type="Pfam" id="PF12169">
    <property type="entry name" value="DNA_pol3_gamma3"/>
    <property type="match status" value="1"/>
</dbReference>
<proteinExistence type="inferred from homology"/>
<dbReference type="EMBL" id="LVYD01000041">
    <property type="protein sequence ID" value="OQP64715.1"/>
    <property type="molecule type" value="Genomic_DNA"/>
</dbReference>
<keyword evidence="15" id="KW-1185">Reference proteome</keyword>
<keyword evidence="3 11" id="KW-0548">Nucleotidyltransferase</keyword>
<dbReference type="Gene3D" id="3.40.50.300">
    <property type="entry name" value="P-loop containing nucleotide triphosphate hydrolases"/>
    <property type="match status" value="1"/>
</dbReference>
<keyword evidence="5" id="KW-0479">Metal-binding</keyword>
<dbReference type="Gene3D" id="1.10.8.60">
    <property type="match status" value="1"/>
</dbReference>
<dbReference type="GO" id="GO:0009360">
    <property type="term" value="C:DNA polymerase III complex"/>
    <property type="evidence" value="ECO:0007669"/>
    <property type="project" value="InterPro"/>
</dbReference>
<feature type="compositionally biased region" description="Polar residues" evidence="12">
    <location>
        <begin position="470"/>
        <end position="485"/>
    </location>
</feature>
<dbReference type="NCBIfam" id="NF011531">
    <property type="entry name" value="PRK14971.1"/>
    <property type="match status" value="1"/>
</dbReference>
<dbReference type="SUPFAM" id="SSF52540">
    <property type="entry name" value="P-loop containing nucleoside triphosphate hydrolases"/>
    <property type="match status" value="1"/>
</dbReference>
<dbReference type="InterPro" id="IPR008921">
    <property type="entry name" value="DNA_pol3_clamp-load_cplx_C"/>
</dbReference>
<dbReference type="GO" id="GO:0003887">
    <property type="term" value="F:DNA-directed DNA polymerase activity"/>
    <property type="evidence" value="ECO:0007669"/>
    <property type="project" value="UniProtKB-KW"/>
</dbReference>
<dbReference type="Pfam" id="PF22608">
    <property type="entry name" value="DNAX_ATPase_lid"/>
    <property type="match status" value="1"/>
</dbReference>
<feature type="region of interest" description="Disordered" evidence="12">
    <location>
        <begin position="470"/>
        <end position="491"/>
    </location>
</feature>
<dbReference type="InterPro" id="IPR001270">
    <property type="entry name" value="ClpA/B"/>
</dbReference>
<feature type="compositionally biased region" description="Polar residues" evidence="12">
    <location>
        <begin position="408"/>
        <end position="433"/>
    </location>
</feature>
<dbReference type="GO" id="GO:0046872">
    <property type="term" value="F:metal ion binding"/>
    <property type="evidence" value="ECO:0007669"/>
    <property type="project" value="UniProtKB-KW"/>
</dbReference>
<dbReference type="STRING" id="1703345.A3860_18305"/>
<dbReference type="FunFam" id="3.40.50.300:FF:000014">
    <property type="entry name" value="DNA polymerase III subunit gamma/tau"/>
    <property type="match status" value="1"/>
</dbReference>
<keyword evidence="9 11" id="KW-0239">DNA-directed DNA polymerase</keyword>
<dbReference type="PRINTS" id="PR00300">
    <property type="entry name" value="CLPPROTEASEA"/>
</dbReference>
<dbReference type="SUPFAM" id="SSF48019">
    <property type="entry name" value="post-AAA+ oligomerization domain-like"/>
    <property type="match status" value="1"/>
</dbReference>
<evidence type="ECO:0000256" key="11">
    <source>
        <dbReference type="RuleBase" id="RU364063"/>
    </source>
</evidence>
<keyword evidence="7" id="KW-0862">Zinc</keyword>